<dbReference type="PANTHER" id="PTHR31881:SF11">
    <property type="entry name" value="PROTEIN, PUTATIVE-RELATED"/>
    <property type="match status" value="1"/>
</dbReference>
<feature type="transmembrane region" description="Helical" evidence="1">
    <location>
        <begin position="186"/>
        <end position="215"/>
    </location>
</feature>
<feature type="transmembrane region" description="Helical" evidence="1">
    <location>
        <begin position="117"/>
        <end position="142"/>
    </location>
</feature>
<protein>
    <submittedName>
        <fullName evidence="2">Uncharacterized protein</fullName>
    </submittedName>
</protein>
<feature type="transmembrane region" description="Helical" evidence="1">
    <location>
        <begin position="12"/>
        <end position="30"/>
    </location>
</feature>
<evidence type="ECO:0000313" key="2">
    <source>
        <dbReference type="EMBL" id="KAK4749528.1"/>
    </source>
</evidence>
<reference evidence="2 3" key="1">
    <citation type="journal article" date="2023" name="Hortic Res">
        <title>Pangenome of water caltrop reveals structural variations and asymmetric subgenome divergence after allopolyploidization.</title>
        <authorList>
            <person name="Zhang X."/>
            <person name="Chen Y."/>
            <person name="Wang L."/>
            <person name="Yuan Y."/>
            <person name="Fang M."/>
            <person name="Shi L."/>
            <person name="Lu R."/>
            <person name="Comes H.P."/>
            <person name="Ma Y."/>
            <person name="Chen Y."/>
            <person name="Huang G."/>
            <person name="Zhou Y."/>
            <person name="Zheng Z."/>
            <person name="Qiu Y."/>
        </authorList>
    </citation>
    <scope>NUCLEOTIDE SEQUENCE [LARGE SCALE GENOMIC DNA]</scope>
    <source>
        <tissue evidence="2">Roots</tissue>
    </source>
</reference>
<organism evidence="2 3">
    <name type="scientific">Trapa incisa</name>
    <dbReference type="NCBI Taxonomy" id="236973"/>
    <lineage>
        <taxon>Eukaryota</taxon>
        <taxon>Viridiplantae</taxon>
        <taxon>Streptophyta</taxon>
        <taxon>Embryophyta</taxon>
        <taxon>Tracheophyta</taxon>
        <taxon>Spermatophyta</taxon>
        <taxon>Magnoliopsida</taxon>
        <taxon>eudicotyledons</taxon>
        <taxon>Gunneridae</taxon>
        <taxon>Pentapetalae</taxon>
        <taxon>rosids</taxon>
        <taxon>malvids</taxon>
        <taxon>Myrtales</taxon>
        <taxon>Lythraceae</taxon>
        <taxon>Trapa</taxon>
    </lineage>
</organism>
<name>A0AAN7JMF6_9MYRT</name>
<proteinExistence type="predicted"/>
<gene>
    <name evidence="2" type="ORF">SAY87_026977</name>
</gene>
<dbReference type="AlphaFoldDB" id="A0AAN7JMF6"/>
<dbReference type="PANTHER" id="PTHR31881">
    <property type="match status" value="1"/>
</dbReference>
<dbReference type="InterPro" id="IPR006747">
    <property type="entry name" value="DUF599"/>
</dbReference>
<dbReference type="Pfam" id="PF04654">
    <property type="entry name" value="DUF599"/>
    <property type="match status" value="1"/>
</dbReference>
<dbReference type="Proteomes" id="UP001345219">
    <property type="component" value="Chromosome 21"/>
</dbReference>
<keyword evidence="3" id="KW-1185">Reference proteome</keyword>
<feature type="transmembrane region" description="Helical" evidence="1">
    <location>
        <begin position="72"/>
        <end position="97"/>
    </location>
</feature>
<keyword evidence="1" id="KW-1133">Transmembrane helix</keyword>
<keyword evidence="1" id="KW-0472">Membrane</keyword>
<comment type="caution">
    <text evidence="2">The sequence shown here is derived from an EMBL/GenBank/DDBJ whole genome shotgun (WGS) entry which is preliminary data.</text>
</comment>
<keyword evidence="1" id="KW-0812">Transmembrane</keyword>
<evidence type="ECO:0000313" key="3">
    <source>
        <dbReference type="Proteomes" id="UP001345219"/>
    </source>
</evidence>
<evidence type="ECO:0000256" key="1">
    <source>
        <dbReference type="SAM" id="Phobius"/>
    </source>
</evidence>
<dbReference type="EMBL" id="JAXIOK010000018">
    <property type="protein sequence ID" value="KAK4749528.1"/>
    <property type="molecule type" value="Genomic_DNA"/>
</dbReference>
<sequence>MAMVSCSDTVLVPLSLFVMVGYHAYLWHSIKTKPSTTTIGADALKRKSWFTALHSGDDKKGMLAVQSLRNTLMVTILTATIAALVTVALAALTNNAFIARGLFTSPFFGSTSSKTVVLKYGSASVFLAASFLCSSLGLGFLVDANYLVNACLPGSSVPNCSGNGRRPYAQAVFERGFLMALFGNRLLCLAFPVLTWMFGPVPLALSSGALVWVLYELDFTGSRPPTVSTRRSLI</sequence>
<accession>A0AAN7JMF6</accession>